<protein>
    <recommendedName>
        <fullName evidence="2">Anti-sigma factor antagonist</fullName>
    </recommendedName>
</protein>
<feature type="domain" description="STAS" evidence="3">
    <location>
        <begin position="16"/>
        <end position="116"/>
    </location>
</feature>
<dbReference type="InterPro" id="IPR003658">
    <property type="entry name" value="Anti-sigma_ant"/>
</dbReference>
<keyword evidence="5" id="KW-1185">Reference proteome</keyword>
<evidence type="ECO:0000256" key="1">
    <source>
        <dbReference type="ARBA" id="ARBA00009013"/>
    </source>
</evidence>
<evidence type="ECO:0000256" key="2">
    <source>
        <dbReference type="RuleBase" id="RU003749"/>
    </source>
</evidence>
<organism evidence="4 5">
    <name type="scientific">Amycolatopsis bartoniae</name>
    <dbReference type="NCBI Taxonomy" id="941986"/>
    <lineage>
        <taxon>Bacteria</taxon>
        <taxon>Bacillati</taxon>
        <taxon>Actinomycetota</taxon>
        <taxon>Actinomycetes</taxon>
        <taxon>Pseudonocardiales</taxon>
        <taxon>Pseudonocardiaceae</taxon>
        <taxon>Amycolatopsis</taxon>
    </lineage>
</organism>
<dbReference type="NCBIfam" id="TIGR00377">
    <property type="entry name" value="ant_ant_sig"/>
    <property type="match status" value="1"/>
</dbReference>
<name>A0A8H9J4C1_9PSEU</name>
<dbReference type="InterPro" id="IPR002645">
    <property type="entry name" value="STAS_dom"/>
</dbReference>
<dbReference type="OrthoDB" id="3576811at2"/>
<dbReference type="GO" id="GO:0043856">
    <property type="term" value="F:anti-sigma factor antagonist activity"/>
    <property type="evidence" value="ECO:0007669"/>
    <property type="project" value="InterPro"/>
</dbReference>
<accession>A0A8H9J4C1</accession>
<dbReference type="Pfam" id="PF01740">
    <property type="entry name" value="STAS"/>
    <property type="match status" value="1"/>
</dbReference>
<dbReference type="PROSITE" id="PS50801">
    <property type="entry name" value="STAS"/>
    <property type="match status" value="1"/>
</dbReference>
<dbReference type="Proteomes" id="UP000658656">
    <property type="component" value="Unassembled WGS sequence"/>
</dbReference>
<dbReference type="PANTHER" id="PTHR33495">
    <property type="entry name" value="ANTI-SIGMA FACTOR ANTAGONIST TM_1081-RELATED-RELATED"/>
    <property type="match status" value="1"/>
</dbReference>
<dbReference type="AlphaFoldDB" id="A0A8H9J4C1"/>
<dbReference type="RefSeq" id="WP_145938704.1">
    <property type="nucleotide sequence ID" value="NZ_BNAV01000011.1"/>
</dbReference>
<proteinExistence type="inferred from homology"/>
<evidence type="ECO:0000259" key="3">
    <source>
        <dbReference type="PROSITE" id="PS50801"/>
    </source>
</evidence>
<evidence type="ECO:0000313" key="4">
    <source>
        <dbReference type="EMBL" id="GHF75681.1"/>
    </source>
</evidence>
<sequence length="125" mass="13396">MHASNDVRIEAERRDDGIVLARTSGELDSLGAPVLREHLDGYLGDDVDFVVDLDGVTFLGSSGLQVLVDTERSAALRHRRWAVVGNHRVVLRPIELTGLAGTLPLQPTVPAAISSLKALRPAAVL</sequence>
<comment type="caution">
    <text evidence="4">The sequence shown here is derived from an EMBL/GenBank/DDBJ whole genome shotgun (WGS) entry which is preliminary data.</text>
</comment>
<dbReference type="Gene3D" id="3.30.750.24">
    <property type="entry name" value="STAS domain"/>
    <property type="match status" value="1"/>
</dbReference>
<dbReference type="PANTHER" id="PTHR33495:SF2">
    <property type="entry name" value="ANTI-SIGMA FACTOR ANTAGONIST TM_1081-RELATED"/>
    <property type="match status" value="1"/>
</dbReference>
<reference evidence="4" key="1">
    <citation type="journal article" date="2014" name="Int. J. Syst. Evol. Microbiol.">
        <title>Complete genome sequence of Corynebacterium casei LMG S-19264T (=DSM 44701T), isolated from a smear-ripened cheese.</title>
        <authorList>
            <consortium name="US DOE Joint Genome Institute (JGI-PGF)"/>
            <person name="Walter F."/>
            <person name="Albersmeier A."/>
            <person name="Kalinowski J."/>
            <person name="Ruckert C."/>
        </authorList>
    </citation>
    <scope>NUCLEOTIDE SEQUENCE</scope>
    <source>
        <strain evidence="4">CGMCC 4.7679</strain>
    </source>
</reference>
<evidence type="ECO:0000313" key="5">
    <source>
        <dbReference type="Proteomes" id="UP000658656"/>
    </source>
</evidence>
<dbReference type="InterPro" id="IPR036513">
    <property type="entry name" value="STAS_dom_sf"/>
</dbReference>
<dbReference type="SUPFAM" id="SSF52091">
    <property type="entry name" value="SpoIIaa-like"/>
    <property type="match status" value="1"/>
</dbReference>
<dbReference type="EMBL" id="BNAV01000011">
    <property type="protein sequence ID" value="GHF75681.1"/>
    <property type="molecule type" value="Genomic_DNA"/>
</dbReference>
<reference evidence="4" key="2">
    <citation type="submission" date="2020-09" db="EMBL/GenBank/DDBJ databases">
        <authorList>
            <person name="Sun Q."/>
            <person name="Zhou Y."/>
        </authorList>
    </citation>
    <scope>NUCLEOTIDE SEQUENCE</scope>
    <source>
        <strain evidence="4">CGMCC 4.7679</strain>
    </source>
</reference>
<comment type="similarity">
    <text evidence="1 2">Belongs to the anti-sigma-factor antagonist family.</text>
</comment>
<dbReference type="CDD" id="cd07043">
    <property type="entry name" value="STAS_anti-anti-sigma_factors"/>
    <property type="match status" value="1"/>
</dbReference>
<gene>
    <name evidence="4" type="ORF">GCM10017566_56870</name>
</gene>